<proteinExistence type="inferred from homology"/>
<name>B4RI85_PHEZH</name>
<gene>
    <name evidence="3" type="primary">glk</name>
    <name evidence="5" type="ordered locus">PHZ_p0117</name>
</gene>
<evidence type="ECO:0000256" key="4">
    <source>
        <dbReference type="RuleBase" id="RU004046"/>
    </source>
</evidence>
<dbReference type="PANTHER" id="PTHR47690">
    <property type="entry name" value="GLUCOKINASE"/>
    <property type="match status" value="1"/>
</dbReference>
<dbReference type="HAMAP" id="MF_00524">
    <property type="entry name" value="Glucokinase"/>
    <property type="match status" value="1"/>
</dbReference>
<organism evidence="5 6">
    <name type="scientific">Phenylobacterium zucineum (strain HLK1)</name>
    <dbReference type="NCBI Taxonomy" id="450851"/>
    <lineage>
        <taxon>Bacteria</taxon>
        <taxon>Pseudomonadati</taxon>
        <taxon>Pseudomonadota</taxon>
        <taxon>Alphaproteobacteria</taxon>
        <taxon>Caulobacterales</taxon>
        <taxon>Caulobacteraceae</taxon>
        <taxon>Phenylobacterium</taxon>
    </lineage>
</organism>
<dbReference type="Proteomes" id="UP000001868">
    <property type="component" value="Plasmid pHLK1"/>
</dbReference>
<geneLocation type="plasmid" evidence="6">
    <name>pHLK1</name>
</geneLocation>
<dbReference type="EMBL" id="CP000748">
    <property type="protein sequence ID" value="ACG80060.1"/>
    <property type="molecule type" value="Genomic_DNA"/>
</dbReference>
<dbReference type="GO" id="GO:0005829">
    <property type="term" value="C:cytosol"/>
    <property type="evidence" value="ECO:0007669"/>
    <property type="project" value="TreeGrafter"/>
</dbReference>
<evidence type="ECO:0000313" key="6">
    <source>
        <dbReference type="Proteomes" id="UP000001868"/>
    </source>
</evidence>
<comment type="subcellular location">
    <subcellularLocation>
        <location evidence="3">Cytoplasm</location>
    </subcellularLocation>
</comment>
<dbReference type="GO" id="GO:0004340">
    <property type="term" value="F:glucokinase activity"/>
    <property type="evidence" value="ECO:0007669"/>
    <property type="project" value="UniProtKB-UniRule"/>
</dbReference>
<dbReference type="CDD" id="cd24008">
    <property type="entry name" value="ASKHA_NBD_GLK"/>
    <property type="match status" value="1"/>
</dbReference>
<reference evidence="5 6" key="1">
    <citation type="journal article" date="2008" name="BMC Genomics">
        <title>Complete genome of Phenylobacterium zucineum - a novel facultative intracellular bacterium isolated from human erythroleukemia cell line K562.</title>
        <authorList>
            <person name="Luo Y."/>
            <person name="Xu X."/>
            <person name="Ding Z."/>
            <person name="Liu Z."/>
            <person name="Zhang B."/>
            <person name="Yan Z."/>
            <person name="Sun J."/>
            <person name="Hu S."/>
            <person name="Hu X."/>
        </authorList>
    </citation>
    <scope>NUCLEOTIDE SEQUENCE [LARGE SCALE GENOMIC DNA]</scope>
    <source>
        <strain evidence="6">HLK1</strain>
        <plasmid evidence="6">Plasmid pHLK1</plasmid>
    </source>
</reference>
<keyword evidence="3" id="KW-0067">ATP-binding</keyword>
<dbReference type="HOGENOM" id="CLU_042582_1_0_5"/>
<comment type="caution">
    <text evidence="3">Lacks conserved residue(s) required for the propagation of feature annotation.</text>
</comment>
<dbReference type="InterPro" id="IPR043129">
    <property type="entry name" value="ATPase_NBD"/>
</dbReference>
<comment type="catalytic activity">
    <reaction evidence="3">
        <text>D-glucose + ATP = D-glucose 6-phosphate + ADP + H(+)</text>
        <dbReference type="Rhea" id="RHEA:17825"/>
        <dbReference type="ChEBI" id="CHEBI:4167"/>
        <dbReference type="ChEBI" id="CHEBI:15378"/>
        <dbReference type="ChEBI" id="CHEBI:30616"/>
        <dbReference type="ChEBI" id="CHEBI:61548"/>
        <dbReference type="ChEBI" id="CHEBI:456216"/>
        <dbReference type="EC" id="2.7.1.2"/>
    </reaction>
</comment>
<dbReference type="Gene3D" id="3.30.420.40">
    <property type="match status" value="1"/>
</dbReference>
<keyword evidence="1 3" id="KW-0808">Transferase</keyword>
<sequence length="336" mass="35278">MTAARPQSELWSGLVADLGGTNTRFALVDRRGRLQASKTYPAAAFHSVDEGLARYLRDVAPGAAPPAAVLAIAGQVTDGRARFSNLPWTADAAALRAAFSFRAVELINDFVAQALAAPRLAPEHLRPLGRPSKAQPGVIAVIGAGTGFGAAGLAPGPAGETPIASEAGHAGFAPADEFELRLWERLKRRFGRVSIERVLSGRGLVAIYEAVRDQGAITQPAEVVAAARQGENEAQQALSRFVTIYGRVAGDLALTFGTRAGVYISGGIAPKILDWLERPAFREAFEDKGRLSGFVRSVPTFAVTHPDPGLLGAARRLTELLEASAAAQDGCAEAHS</sequence>
<dbReference type="GO" id="GO:0005536">
    <property type="term" value="F:D-glucose binding"/>
    <property type="evidence" value="ECO:0007669"/>
    <property type="project" value="InterPro"/>
</dbReference>
<protein>
    <recommendedName>
        <fullName evidence="3">Glucokinase</fullName>
        <ecNumber evidence="3">2.7.1.2</ecNumber>
    </recommendedName>
    <alternativeName>
        <fullName evidence="3">Glucose kinase</fullName>
    </alternativeName>
</protein>
<evidence type="ECO:0000256" key="1">
    <source>
        <dbReference type="ARBA" id="ARBA00022679"/>
    </source>
</evidence>
<dbReference type="Gene3D" id="3.40.367.20">
    <property type="match status" value="1"/>
</dbReference>
<dbReference type="GO" id="GO:0006096">
    <property type="term" value="P:glycolytic process"/>
    <property type="evidence" value="ECO:0007669"/>
    <property type="project" value="UniProtKB-UniRule"/>
</dbReference>
<keyword evidence="3" id="KW-0324">Glycolysis</keyword>
<dbReference type="InterPro" id="IPR050201">
    <property type="entry name" value="Bacterial_glucokinase"/>
</dbReference>
<keyword evidence="2 3" id="KW-0418">Kinase</keyword>
<dbReference type="NCBIfam" id="TIGR00749">
    <property type="entry name" value="glk"/>
    <property type="match status" value="1"/>
</dbReference>
<evidence type="ECO:0000313" key="5">
    <source>
        <dbReference type="EMBL" id="ACG80060.1"/>
    </source>
</evidence>
<accession>B4RI85</accession>
<dbReference type="KEGG" id="pzu:PHZ_p0117"/>
<dbReference type="GO" id="GO:0005524">
    <property type="term" value="F:ATP binding"/>
    <property type="evidence" value="ECO:0007669"/>
    <property type="project" value="UniProtKB-UniRule"/>
</dbReference>
<keyword evidence="5" id="KW-0614">Plasmid</keyword>
<dbReference type="AlphaFoldDB" id="B4RI85"/>
<keyword evidence="6" id="KW-1185">Reference proteome</keyword>
<dbReference type="eggNOG" id="COG0837">
    <property type="taxonomic scope" value="Bacteria"/>
</dbReference>
<keyword evidence="3" id="KW-0963">Cytoplasm</keyword>
<dbReference type="EC" id="2.7.1.2" evidence="3"/>
<evidence type="ECO:0000256" key="2">
    <source>
        <dbReference type="ARBA" id="ARBA00022777"/>
    </source>
</evidence>
<keyword evidence="3" id="KW-0547">Nucleotide-binding</keyword>
<dbReference type="PANTHER" id="PTHR47690:SF1">
    <property type="entry name" value="GLUCOKINASE"/>
    <property type="match status" value="1"/>
</dbReference>
<comment type="similarity">
    <text evidence="3 4">Belongs to the bacterial glucokinase family.</text>
</comment>
<dbReference type="SUPFAM" id="SSF53067">
    <property type="entry name" value="Actin-like ATPase domain"/>
    <property type="match status" value="1"/>
</dbReference>
<dbReference type="Pfam" id="PF02685">
    <property type="entry name" value="Glucokinase"/>
    <property type="match status" value="1"/>
</dbReference>
<dbReference type="OrthoDB" id="9800595at2"/>
<evidence type="ECO:0000256" key="3">
    <source>
        <dbReference type="HAMAP-Rule" id="MF_00524"/>
    </source>
</evidence>
<dbReference type="InterPro" id="IPR003836">
    <property type="entry name" value="Glucokinase"/>
</dbReference>